<name>A0A381YA16_9ZZZZ</name>
<gene>
    <name evidence="1" type="ORF">METZ01_LOCUS126121</name>
</gene>
<dbReference type="EMBL" id="UINC01017621">
    <property type="protein sequence ID" value="SVA73267.1"/>
    <property type="molecule type" value="Genomic_DNA"/>
</dbReference>
<proteinExistence type="predicted"/>
<dbReference type="AlphaFoldDB" id="A0A381YA16"/>
<sequence length="183" mass="19819">MKRIIQFACIVLTVSTAANAQTAEETIARAVSAAPAGAQADASVVTWDADGNREMLREGSNDFICWDRSGQNPRRPFFVQCTNKGNLARYEQNLAFSRAGNSREEVNALGAAAEENGTRELPVFGSIYYYNWGDDQESATPHMTVTVPYATHESLSLPAERTGGVLFLMQAGTASAHLMVTLP</sequence>
<reference evidence="1" key="1">
    <citation type="submission" date="2018-05" db="EMBL/GenBank/DDBJ databases">
        <authorList>
            <person name="Lanie J.A."/>
            <person name="Ng W.-L."/>
            <person name="Kazmierczak K.M."/>
            <person name="Andrzejewski T.M."/>
            <person name="Davidsen T.M."/>
            <person name="Wayne K.J."/>
            <person name="Tettelin H."/>
            <person name="Glass J.I."/>
            <person name="Rusch D."/>
            <person name="Podicherti R."/>
            <person name="Tsui H.-C.T."/>
            <person name="Winkler M.E."/>
        </authorList>
    </citation>
    <scope>NUCLEOTIDE SEQUENCE</scope>
</reference>
<accession>A0A381YA16</accession>
<organism evidence="1">
    <name type="scientific">marine metagenome</name>
    <dbReference type="NCBI Taxonomy" id="408172"/>
    <lineage>
        <taxon>unclassified sequences</taxon>
        <taxon>metagenomes</taxon>
        <taxon>ecological metagenomes</taxon>
    </lineage>
</organism>
<evidence type="ECO:0000313" key="1">
    <source>
        <dbReference type="EMBL" id="SVA73267.1"/>
    </source>
</evidence>
<protein>
    <submittedName>
        <fullName evidence="1">Uncharacterized protein</fullName>
    </submittedName>
</protein>